<accession>A0A5P3MU09</accession>
<gene>
    <name evidence="1" type="ORF">D0T90_06925</name>
</gene>
<evidence type="ECO:0000313" key="1">
    <source>
        <dbReference type="EMBL" id="QEY25018.1"/>
    </source>
</evidence>
<dbReference type="AlphaFoldDB" id="A0A5P3MU09"/>
<protein>
    <submittedName>
        <fullName evidence="1">DUF721 domain-containing protein</fullName>
    </submittedName>
</protein>
<proteinExistence type="predicted"/>
<name>A0A5P3MU09_NEIAN</name>
<sequence>MDFNHLKRVGPGDGAGVPAHLHNLLQISRYWQKLDKEVGRILPANLRPYVRTACIEGDVLVLLAANSMAASRLKMLLPALQPSLVAVHEGLSSVRVRLVPQTPEAERVNRLELSETAVANFEQTAECLAERHPKLAQALARLAQKHRKP</sequence>
<dbReference type="KEGG" id="naq:D0T90_06925"/>
<dbReference type="EMBL" id="CP031699">
    <property type="protein sequence ID" value="QEY25018.1"/>
    <property type="molecule type" value="Genomic_DNA"/>
</dbReference>
<dbReference type="InterPro" id="IPR007922">
    <property type="entry name" value="DciA-like"/>
</dbReference>
<dbReference type="OrthoDB" id="8613287at2"/>
<evidence type="ECO:0000313" key="2">
    <source>
        <dbReference type="Proteomes" id="UP000325536"/>
    </source>
</evidence>
<organism evidence="1 2">
    <name type="scientific">Neisseria animalis</name>
    <dbReference type="NCBI Taxonomy" id="492"/>
    <lineage>
        <taxon>Bacteria</taxon>
        <taxon>Pseudomonadati</taxon>
        <taxon>Pseudomonadota</taxon>
        <taxon>Betaproteobacteria</taxon>
        <taxon>Neisseriales</taxon>
        <taxon>Neisseriaceae</taxon>
        <taxon>Neisseria</taxon>
    </lineage>
</organism>
<keyword evidence="2" id="KW-1185">Reference proteome</keyword>
<reference evidence="1 2" key="1">
    <citation type="submission" date="2018-08" db="EMBL/GenBank/DDBJ databases">
        <title>Neisseria animalis ATCC 49930 complete genome.</title>
        <authorList>
            <person name="Veseli I.A."/>
            <person name="Mascarenhas dos Santos A.C."/>
            <person name="Buttler R."/>
            <person name="Pombert J.-F."/>
        </authorList>
    </citation>
    <scope>NUCLEOTIDE SEQUENCE [LARGE SCALE GENOMIC DNA]</scope>
    <source>
        <strain evidence="1 2">ATCC 49930</strain>
    </source>
</reference>
<dbReference type="RefSeq" id="WP_123795574.1">
    <property type="nucleotide sequence ID" value="NZ_CP031699.1"/>
</dbReference>
<dbReference type="Pfam" id="PF05258">
    <property type="entry name" value="DciA"/>
    <property type="match status" value="1"/>
</dbReference>
<dbReference type="Proteomes" id="UP000325536">
    <property type="component" value="Chromosome"/>
</dbReference>